<accession>A0ABT7ZFR3</accession>
<evidence type="ECO:0000256" key="3">
    <source>
        <dbReference type="ARBA" id="ARBA00022692"/>
    </source>
</evidence>
<feature type="compositionally biased region" description="Basic and acidic residues" evidence="6">
    <location>
        <begin position="242"/>
        <end position="266"/>
    </location>
</feature>
<dbReference type="Pfam" id="PF23750">
    <property type="entry name" value="RsgI_M"/>
    <property type="match status" value="1"/>
</dbReference>
<evidence type="ECO:0000256" key="5">
    <source>
        <dbReference type="ARBA" id="ARBA00023136"/>
    </source>
</evidence>
<proteinExistence type="predicted"/>
<evidence type="ECO:0000256" key="2">
    <source>
        <dbReference type="ARBA" id="ARBA00022475"/>
    </source>
</evidence>
<feature type="compositionally biased region" description="Basic and acidic residues" evidence="6">
    <location>
        <begin position="277"/>
        <end position="298"/>
    </location>
</feature>
<keyword evidence="2" id="KW-1003">Cell membrane</keyword>
<evidence type="ECO:0000313" key="10">
    <source>
        <dbReference type="Proteomes" id="UP001225873"/>
    </source>
</evidence>
<keyword evidence="3 7" id="KW-0812">Transmembrane</keyword>
<feature type="transmembrane region" description="Helical" evidence="7">
    <location>
        <begin position="56"/>
        <end position="75"/>
    </location>
</feature>
<dbReference type="PROSITE" id="PS51849">
    <property type="entry name" value="RSGI_N"/>
    <property type="match status" value="1"/>
</dbReference>
<evidence type="ECO:0000256" key="1">
    <source>
        <dbReference type="ARBA" id="ARBA00004162"/>
    </source>
</evidence>
<evidence type="ECO:0000259" key="8">
    <source>
        <dbReference type="PROSITE" id="PS51849"/>
    </source>
</evidence>
<comment type="subcellular location">
    <subcellularLocation>
        <location evidence="1">Cell membrane</location>
        <topology evidence="1">Single-pass membrane protein</topology>
    </subcellularLocation>
</comment>
<evidence type="ECO:0000256" key="6">
    <source>
        <dbReference type="SAM" id="MobiDB-lite"/>
    </source>
</evidence>
<feature type="compositionally biased region" description="Basic and acidic residues" evidence="6">
    <location>
        <begin position="321"/>
        <end position="335"/>
    </location>
</feature>
<organism evidence="9 10">
    <name type="scientific">Planococcus notacanthi</name>
    <dbReference type="NCBI Taxonomy" id="3035188"/>
    <lineage>
        <taxon>Bacteria</taxon>
        <taxon>Bacillati</taxon>
        <taxon>Bacillota</taxon>
        <taxon>Bacilli</taxon>
        <taxon>Bacillales</taxon>
        <taxon>Caryophanaceae</taxon>
        <taxon>Planococcus</taxon>
    </lineage>
</organism>
<feature type="compositionally biased region" description="Basic and acidic residues" evidence="6">
    <location>
        <begin position="193"/>
        <end position="235"/>
    </location>
</feature>
<reference evidence="9 10" key="1">
    <citation type="submission" date="2023-03" db="EMBL/GenBank/DDBJ databases">
        <authorList>
            <person name="Uniacke-Lowe S."/>
            <person name="Ross P."/>
            <person name="Hill C."/>
        </authorList>
    </citation>
    <scope>NUCLEOTIDE SEQUENCE [LARGE SCALE GENOMIC DNA]</scope>
    <source>
        <strain evidence="9 10">APC 4016</strain>
    </source>
</reference>
<dbReference type="RefSeq" id="WP_290214179.1">
    <property type="nucleotide sequence ID" value="NZ_JASDCQ010000001.1"/>
</dbReference>
<feature type="region of interest" description="Disordered" evidence="6">
    <location>
        <begin position="187"/>
        <end position="448"/>
    </location>
</feature>
<dbReference type="EMBL" id="JASDCQ010000001">
    <property type="protein sequence ID" value="MDN3425984.1"/>
    <property type="molecule type" value="Genomic_DNA"/>
</dbReference>
<evidence type="ECO:0000256" key="7">
    <source>
        <dbReference type="SAM" id="Phobius"/>
    </source>
</evidence>
<name>A0ABT7ZFR3_9BACL</name>
<gene>
    <name evidence="9" type="ORF">QMA01_01665</name>
</gene>
<feature type="compositionally biased region" description="Basic and acidic residues" evidence="6">
    <location>
        <begin position="397"/>
        <end position="407"/>
    </location>
</feature>
<feature type="domain" description="RsgI N-terminal anti-sigma" evidence="8">
    <location>
        <begin position="4"/>
        <end position="51"/>
    </location>
</feature>
<evidence type="ECO:0000313" key="9">
    <source>
        <dbReference type="EMBL" id="MDN3425984.1"/>
    </source>
</evidence>
<protein>
    <recommendedName>
        <fullName evidence="8">RsgI N-terminal anti-sigma domain-containing protein</fullName>
    </recommendedName>
</protein>
<keyword evidence="10" id="KW-1185">Reference proteome</keyword>
<comment type="caution">
    <text evidence="9">The sequence shown here is derived from an EMBL/GenBank/DDBJ whole genome shotgun (WGS) entry which is preliminary data.</text>
</comment>
<sequence>MQRQSGICIELNQDRSIFLMKDGQFVTGTPVGKTSIGEEAKFYPFEKKSLIRRQPIIAPVAAAIAALALFMSVLVSPAEEAFGYVQIQINPGIELGVNEQHEVVSIRELNSDGEKLIHQLGDWKDSSLPEILNRIIGLAVTEKTEDITITAVEEEGKEIGDSIKKVAAEVSSGTDNENMAIHLKAATKKQWRQSKEKHVPVGKLIEESETLKKEKQPDVKKKEHESDKKPIHKEGTNGNKQGKSDQNKKTDNREIDESSTSKDKKQPNAKKATPPAVEKKREVKEHQKNSKQNNESEKSSAQPKNILPEKKQQKVNPQPKAEPKQKAEPKPEPKPVPKPVPKPKVVPKEKPEPKPKEKHEPKQKPKEKIEKRGPENKGQGNSKAPGQQKKNHSPGNSDKRQNNKDTHAPPGQSEKNNKNPDKKQKNTHEANGKENSAKGKGKENQGKE</sequence>
<evidence type="ECO:0000256" key="4">
    <source>
        <dbReference type="ARBA" id="ARBA00022989"/>
    </source>
</evidence>
<keyword evidence="5 7" id="KW-0472">Membrane</keyword>
<dbReference type="InterPro" id="IPR024449">
    <property type="entry name" value="Anti-sigma_RsgI_N"/>
</dbReference>
<keyword evidence="4 7" id="KW-1133">Transmembrane helix</keyword>
<feature type="compositionally biased region" description="Basic and acidic residues" evidence="6">
    <location>
        <begin position="415"/>
        <end position="448"/>
    </location>
</feature>
<dbReference type="Proteomes" id="UP001225873">
    <property type="component" value="Unassembled WGS sequence"/>
</dbReference>
<feature type="compositionally biased region" description="Basic and acidic residues" evidence="6">
    <location>
        <begin position="346"/>
        <end position="375"/>
    </location>
</feature>
<dbReference type="InterPro" id="IPR055431">
    <property type="entry name" value="RsgI_M"/>
</dbReference>